<accession>A0A220RZL4</accession>
<gene>
    <name evidence="1" type="ORF">BG910_01625</name>
</gene>
<proteinExistence type="predicted"/>
<dbReference type="EMBL" id="CP022278">
    <property type="protein sequence ID" value="ASK26613.1"/>
    <property type="molecule type" value="Genomic_DNA"/>
</dbReference>
<evidence type="ECO:0000313" key="1">
    <source>
        <dbReference type="EMBL" id="ASK26613.1"/>
    </source>
</evidence>
<sequence length="73" mass="7823">MLISGSLNFLNFFIHKGKNMKAQCSCGAVSLKVEHDSHAHGRQCGMYRIQGGSAYFAVDAIGMPQLTGSGYIA</sequence>
<dbReference type="AlphaFoldDB" id="A0A220RZL4"/>
<dbReference type="KEGG" id="nei:BG910_01625"/>
<reference evidence="1 2" key="1">
    <citation type="submission" date="2017-06" db="EMBL/GenBank/DDBJ databases">
        <title>Neisseria chenwenguii sp. nov., isolated from the intestinal contents of Tibetan Plateau Pika in Yushu, Qinghai Province, China.</title>
        <authorList>
            <person name="Zhang G."/>
        </authorList>
    </citation>
    <scope>NUCLEOTIDE SEQUENCE [LARGE SCALE GENOMIC DNA]</scope>
    <source>
        <strain evidence="1 2">10023</strain>
    </source>
</reference>
<organism evidence="1 2">
    <name type="scientific">Neisseria chenwenguii</name>
    <dbReference type="NCBI Taxonomy" id="1853278"/>
    <lineage>
        <taxon>Bacteria</taxon>
        <taxon>Pseudomonadati</taxon>
        <taxon>Pseudomonadota</taxon>
        <taxon>Betaproteobacteria</taxon>
        <taxon>Neisseriales</taxon>
        <taxon>Neisseriaceae</taxon>
        <taxon>Neisseria</taxon>
    </lineage>
</organism>
<dbReference type="Proteomes" id="UP000198238">
    <property type="component" value="Chromosome"/>
</dbReference>
<evidence type="ECO:0000313" key="2">
    <source>
        <dbReference type="Proteomes" id="UP000198238"/>
    </source>
</evidence>
<name>A0A220RZL4_9NEIS</name>
<protein>
    <submittedName>
        <fullName evidence="1">Uncharacterized protein</fullName>
    </submittedName>
</protein>
<keyword evidence="2" id="KW-1185">Reference proteome</keyword>